<dbReference type="AlphaFoldDB" id="A0A9P5NTE1"/>
<dbReference type="OrthoDB" id="3238347at2759"/>
<reference evidence="2" key="1">
    <citation type="submission" date="2020-11" db="EMBL/GenBank/DDBJ databases">
        <authorList>
            <consortium name="DOE Joint Genome Institute"/>
            <person name="Ahrendt S."/>
            <person name="Riley R."/>
            <person name="Andreopoulos W."/>
            <person name="LaButti K."/>
            <person name="Pangilinan J."/>
            <person name="Ruiz-duenas F.J."/>
            <person name="Barrasa J.M."/>
            <person name="Sanchez-Garcia M."/>
            <person name="Camarero S."/>
            <person name="Miyauchi S."/>
            <person name="Serrano A."/>
            <person name="Linde D."/>
            <person name="Babiker R."/>
            <person name="Drula E."/>
            <person name="Ayuso-Fernandez I."/>
            <person name="Pacheco R."/>
            <person name="Padilla G."/>
            <person name="Ferreira P."/>
            <person name="Barriuso J."/>
            <person name="Kellner H."/>
            <person name="Castanera R."/>
            <person name="Alfaro M."/>
            <person name="Ramirez L."/>
            <person name="Pisabarro A.G."/>
            <person name="Kuo A."/>
            <person name="Tritt A."/>
            <person name="Lipzen A."/>
            <person name="He G."/>
            <person name="Yan M."/>
            <person name="Ng V."/>
            <person name="Cullen D."/>
            <person name="Martin F."/>
            <person name="Rosso M.-N."/>
            <person name="Henrissat B."/>
            <person name="Hibbett D."/>
            <person name="Martinez A.T."/>
            <person name="Grigoriev I.V."/>
        </authorList>
    </citation>
    <scope>NUCLEOTIDE SEQUENCE</scope>
    <source>
        <strain evidence="2">AH 44721</strain>
    </source>
</reference>
<feature type="compositionally biased region" description="Basic residues" evidence="1">
    <location>
        <begin position="1"/>
        <end position="15"/>
    </location>
</feature>
<dbReference type="EMBL" id="JADNYJ010000032">
    <property type="protein sequence ID" value="KAF8903175.1"/>
    <property type="molecule type" value="Genomic_DNA"/>
</dbReference>
<organism evidence="2 3">
    <name type="scientific">Gymnopilus junonius</name>
    <name type="common">Spectacular rustgill mushroom</name>
    <name type="synonym">Gymnopilus spectabilis subsp. junonius</name>
    <dbReference type="NCBI Taxonomy" id="109634"/>
    <lineage>
        <taxon>Eukaryota</taxon>
        <taxon>Fungi</taxon>
        <taxon>Dikarya</taxon>
        <taxon>Basidiomycota</taxon>
        <taxon>Agaricomycotina</taxon>
        <taxon>Agaricomycetes</taxon>
        <taxon>Agaricomycetidae</taxon>
        <taxon>Agaricales</taxon>
        <taxon>Agaricineae</taxon>
        <taxon>Hymenogastraceae</taxon>
        <taxon>Gymnopilus</taxon>
    </lineage>
</organism>
<gene>
    <name evidence="2" type="ORF">CPB84DRAFT_1845992</name>
</gene>
<evidence type="ECO:0000313" key="2">
    <source>
        <dbReference type="EMBL" id="KAF8903175.1"/>
    </source>
</evidence>
<dbReference type="Proteomes" id="UP000724874">
    <property type="component" value="Unassembled WGS sequence"/>
</dbReference>
<comment type="caution">
    <text evidence="2">The sequence shown here is derived from an EMBL/GenBank/DDBJ whole genome shotgun (WGS) entry which is preliminary data.</text>
</comment>
<evidence type="ECO:0000313" key="3">
    <source>
        <dbReference type="Proteomes" id="UP000724874"/>
    </source>
</evidence>
<name>A0A9P5NTE1_GYMJU</name>
<sequence>MGKSAKVHKRVKKVKSSTSTANASTPTTSSSRTQVQAAKKRSNLKEKANKGSTPSDKGVLGGADYLTLLTAPPNRHRSDSLSTVIRYLDKLSSQPNVFQALSGSVLSISIYPNTIRSNLNYLAFPAMPSSSSPYLYATDSRDAYLLFPSQPGVTISAISDNRT</sequence>
<evidence type="ECO:0000256" key="1">
    <source>
        <dbReference type="SAM" id="MobiDB-lite"/>
    </source>
</evidence>
<protein>
    <submittedName>
        <fullName evidence="2">Uncharacterized protein</fullName>
    </submittedName>
</protein>
<keyword evidence="3" id="KW-1185">Reference proteome</keyword>
<feature type="compositionally biased region" description="Low complexity" evidence="1">
    <location>
        <begin position="16"/>
        <end position="33"/>
    </location>
</feature>
<feature type="region of interest" description="Disordered" evidence="1">
    <location>
        <begin position="1"/>
        <end position="61"/>
    </location>
</feature>
<proteinExistence type="predicted"/>
<accession>A0A9P5NTE1</accession>